<feature type="signal peptide" evidence="2">
    <location>
        <begin position="1"/>
        <end position="24"/>
    </location>
</feature>
<feature type="chain" id="PRO_5039131311" description="Nucleotide-diphospho-sugar transferase domain-containing protein" evidence="2">
    <location>
        <begin position="25"/>
        <end position="726"/>
    </location>
</feature>
<dbReference type="GO" id="GO:0016757">
    <property type="term" value="F:glycosyltransferase activity"/>
    <property type="evidence" value="ECO:0007669"/>
    <property type="project" value="TreeGrafter"/>
</dbReference>
<dbReference type="Proteomes" id="UP001055712">
    <property type="component" value="Unassembled WGS sequence"/>
</dbReference>
<dbReference type="PANTHER" id="PTHR47032">
    <property type="entry name" value="UDP-D-XYLOSE:L-FUCOSE ALPHA-1,3-D-XYLOSYLTRANSFERASE-RELATED"/>
    <property type="match status" value="1"/>
</dbReference>
<gene>
    <name evidence="5" type="ORF">D9Q98_004113</name>
</gene>
<evidence type="ECO:0000313" key="6">
    <source>
        <dbReference type="Proteomes" id="UP001055712"/>
    </source>
</evidence>
<keyword evidence="2" id="KW-0732">Signal</keyword>
<name>A0A9D4YXT1_CHLVU</name>
<evidence type="ECO:0000256" key="1">
    <source>
        <dbReference type="SAM" id="MobiDB-lite"/>
    </source>
</evidence>
<dbReference type="PANTHER" id="PTHR47032:SF1">
    <property type="entry name" value="UDP-D-XYLOSE:L-FUCOSE ALPHA-1,3-D-XYLOSYLTRANSFERASE-RELATED"/>
    <property type="match status" value="1"/>
</dbReference>
<protein>
    <recommendedName>
        <fullName evidence="7">Nucleotide-diphospho-sugar transferase domain-containing protein</fullName>
    </recommendedName>
</protein>
<evidence type="ECO:0008006" key="7">
    <source>
        <dbReference type="Google" id="ProtNLM"/>
    </source>
</evidence>
<dbReference type="InterPro" id="IPR057589">
    <property type="entry name" value="GT_PLOD"/>
</dbReference>
<dbReference type="InterPro" id="IPR005069">
    <property type="entry name" value="Nucl-diP-sugar_transferase"/>
</dbReference>
<dbReference type="OrthoDB" id="69177at2759"/>
<reference evidence="5" key="2">
    <citation type="submission" date="2020-11" db="EMBL/GenBank/DDBJ databases">
        <authorList>
            <person name="Cecchin M."/>
            <person name="Marcolungo L."/>
            <person name="Rossato M."/>
            <person name="Girolomoni L."/>
            <person name="Cosentino E."/>
            <person name="Cuine S."/>
            <person name="Li-Beisson Y."/>
            <person name="Delledonne M."/>
            <person name="Ballottari M."/>
        </authorList>
    </citation>
    <scope>NUCLEOTIDE SEQUENCE</scope>
    <source>
        <strain evidence="5">211/11P</strain>
        <tissue evidence="5">Whole cell</tissue>
    </source>
</reference>
<sequence length="726" mass="79414">MRVFTVLLCAGLLALLSLWQRGWHHRIASIHSAQHINWRGHGALAKRATASIQKTQLTGSRGTPFPATLPRQHPSQASYNRIQADPSLPEKEARLLAEFEAAPWLLPPRTTALRYAGVHDLDRLLQLRAIPTGSQPKTVTLLTFSKRMAVMMQNSIYSTVKFGGVRNYLVATWDPEDLAACADLNLLCADVTALLPEPMDEAKDAGLTGSHDYLVICWLRPILVARLLAAGHAVLSTDSDIVFLAKPVIAFARTWAAMAPRMLRERNHDQDGLAYMGGSAWAACTTLGECHRARANITRSGAAGGPILIRTFLPNFFGYADSFCGLNAGAEFPPIDPCDAAVMLLHPVCADLAGKLAFFRHQGFWFLDDGKASGGKAGHCPASSGASRVAACPPRHWRLPSTELPLYSCKEYHLGLVHTHQANSTDAPGALQALGLAARSAFRTPPRSFASAHKLHAITFVTRDYLTDVSVLRMTRVAAKLGTRVQLQVLDSLKAGEFAEISWGLRLKALRDYCARLTSQDVVMMTDATDALVVGSPRALLEAYNDAVDGQRLVLFGAESLCWQHDLCPPEVVAGYPETGTQYRFLNAGTVMGPADVITRLLDASIDWARDAAYRQPGFHDQGFLHGIFKGSPQRRLMAVDSRCQVFCAFFDRQQDLVCTRRGWLNTHTGTYPLVLHGSGALRQFVWDTLLPTFEQGPMAGPRAVRCLSSSGPRRQQQQQREPGAG</sequence>
<dbReference type="Pfam" id="PF25342">
    <property type="entry name" value="GT_PLOD"/>
    <property type="match status" value="1"/>
</dbReference>
<dbReference type="InterPro" id="IPR052636">
    <property type="entry name" value="UDP-D-xylose:L-fucose_XylT"/>
</dbReference>
<evidence type="ECO:0000259" key="4">
    <source>
        <dbReference type="Pfam" id="PF25342"/>
    </source>
</evidence>
<evidence type="ECO:0000313" key="5">
    <source>
        <dbReference type="EMBL" id="KAI3432564.1"/>
    </source>
</evidence>
<dbReference type="EMBL" id="SIDB01000005">
    <property type="protein sequence ID" value="KAI3432564.1"/>
    <property type="molecule type" value="Genomic_DNA"/>
</dbReference>
<dbReference type="Pfam" id="PF03407">
    <property type="entry name" value="Nucleotid_trans"/>
    <property type="match status" value="1"/>
</dbReference>
<proteinExistence type="predicted"/>
<organism evidence="5 6">
    <name type="scientific">Chlorella vulgaris</name>
    <name type="common">Green alga</name>
    <dbReference type="NCBI Taxonomy" id="3077"/>
    <lineage>
        <taxon>Eukaryota</taxon>
        <taxon>Viridiplantae</taxon>
        <taxon>Chlorophyta</taxon>
        <taxon>core chlorophytes</taxon>
        <taxon>Trebouxiophyceae</taxon>
        <taxon>Chlorellales</taxon>
        <taxon>Chlorellaceae</taxon>
        <taxon>Chlorella clade</taxon>
        <taxon>Chlorella</taxon>
    </lineage>
</organism>
<comment type="caution">
    <text evidence="5">The sequence shown here is derived from an EMBL/GenBank/DDBJ whole genome shotgun (WGS) entry which is preliminary data.</text>
</comment>
<evidence type="ECO:0000256" key="2">
    <source>
        <dbReference type="SAM" id="SignalP"/>
    </source>
</evidence>
<feature type="domain" description="PLOD1-3-like GT" evidence="4">
    <location>
        <begin position="470"/>
        <end position="683"/>
    </location>
</feature>
<evidence type="ECO:0000259" key="3">
    <source>
        <dbReference type="Pfam" id="PF03407"/>
    </source>
</evidence>
<accession>A0A9D4YXT1</accession>
<dbReference type="CDD" id="cd22997">
    <property type="entry name" value="GT_LH"/>
    <property type="match status" value="1"/>
</dbReference>
<reference evidence="5" key="1">
    <citation type="journal article" date="2019" name="Plant J.">
        <title>Chlorella vulgaris genome assembly and annotation reveals the molecular basis for metabolic acclimation to high light conditions.</title>
        <authorList>
            <person name="Cecchin M."/>
            <person name="Marcolungo L."/>
            <person name="Rossato M."/>
            <person name="Girolomoni L."/>
            <person name="Cosentino E."/>
            <person name="Cuine S."/>
            <person name="Li-Beisson Y."/>
            <person name="Delledonne M."/>
            <person name="Ballottari M."/>
        </authorList>
    </citation>
    <scope>NUCLEOTIDE SEQUENCE</scope>
    <source>
        <strain evidence="5">211/11P</strain>
    </source>
</reference>
<dbReference type="GO" id="GO:0005794">
    <property type="term" value="C:Golgi apparatus"/>
    <property type="evidence" value="ECO:0007669"/>
    <property type="project" value="TreeGrafter"/>
</dbReference>
<feature type="region of interest" description="Disordered" evidence="1">
    <location>
        <begin position="702"/>
        <end position="726"/>
    </location>
</feature>
<keyword evidence="6" id="KW-1185">Reference proteome</keyword>
<feature type="compositionally biased region" description="Low complexity" evidence="1">
    <location>
        <begin position="714"/>
        <end position="726"/>
    </location>
</feature>
<dbReference type="AlphaFoldDB" id="A0A9D4YXT1"/>
<feature type="region of interest" description="Disordered" evidence="1">
    <location>
        <begin position="55"/>
        <end position="76"/>
    </location>
</feature>
<feature type="domain" description="Nucleotide-diphospho-sugar transferase" evidence="3">
    <location>
        <begin position="165"/>
        <end position="251"/>
    </location>
</feature>